<evidence type="ECO:0000313" key="1">
    <source>
        <dbReference type="EMBL" id="JAH49946.1"/>
    </source>
</evidence>
<reference evidence="1" key="2">
    <citation type="journal article" date="2015" name="Fish Shellfish Immunol.">
        <title>Early steps in the European eel (Anguilla anguilla)-Vibrio vulnificus interaction in the gills: Role of the RtxA13 toxin.</title>
        <authorList>
            <person name="Callol A."/>
            <person name="Pajuelo D."/>
            <person name="Ebbesson L."/>
            <person name="Teles M."/>
            <person name="MacKenzie S."/>
            <person name="Amaro C."/>
        </authorList>
    </citation>
    <scope>NUCLEOTIDE SEQUENCE</scope>
</reference>
<accession>A0A0E9T8J4</accession>
<proteinExistence type="predicted"/>
<protein>
    <submittedName>
        <fullName evidence="1">Uncharacterized protein</fullName>
    </submittedName>
</protein>
<name>A0A0E9T8J4_ANGAN</name>
<dbReference type="EMBL" id="GBXM01058631">
    <property type="protein sequence ID" value="JAH49946.1"/>
    <property type="molecule type" value="Transcribed_RNA"/>
</dbReference>
<organism evidence="1">
    <name type="scientific">Anguilla anguilla</name>
    <name type="common">European freshwater eel</name>
    <name type="synonym">Muraena anguilla</name>
    <dbReference type="NCBI Taxonomy" id="7936"/>
    <lineage>
        <taxon>Eukaryota</taxon>
        <taxon>Metazoa</taxon>
        <taxon>Chordata</taxon>
        <taxon>Craniata</taxon>
        <taxon>Vertebrata</taxon>
        <taxon>Euteleostomi</taxon>
        <taxon>Actinopterygii</taxon>
        <taxon>Neopterygii</taxon>
        <taxon>Teleostei</taxon>
        <taxon>Anguilliformes</taxon>
        <taxon>Anguillidae</taxon>
        <taxon>Anguilla</taxon>
    </lineage>
</organism>
<sequence>MGTRIVFGSHSLTVVKNVRWQ</sequence>
<reference evidence="1" key="1">
    <citation type="submission" date="2014-11" db="EMBL/GenBank/DDBJ databases">
        <authorList>
            <person name="Amaro Gonzalez C."/>
        </authorList>
    </citation>
    <scope>NUCLEOTIDE SEQUENCE</scope>
</reference>
<dbReference type="AlphaFoldDB" id="A0A0E9T8J4"/>